<proteinExistence type="predicted"/>
<dbReference type="EMBL" id="MT144066">
    <property type="protein sequence ID" value="QJA47968.1"/>
    <property type="molecule type" value="Genomic_DNA"/>
</dbReference>
<accession>A0A6H1ZKA9</accession>
<dbReference type="AlphaFoldDB" id="A0A6H1ZKA9"/>
<organism evidence="1">
    <name type="scientific">viral metagenome</name>
    <dbReference type="NCBI Taxonomy" id="1070528"/>
    <lineage>
        <taxon>unclassified sequences</taxon>
        <taxon>metagenomes</taxon>
        <taxon>organismal metagenomes</taxon>
    </lineage>
</organism>
<protein>
    <submittedName>
        <fullName evidence="1">Uncharacterized protein</fullName>
    </submittedName>
</protein>
<evidence type="ECO:0000313" key="2">
    <source>
        <dbReference type="EMBL" id="QJH97337.1"/>
    </source>
</evidence>
<dbReference type="EMBL" id="MT144683">
    <property type="protein sequence ID" value="QJH97337.1"/>
    <property type="molecule type" value="Genomic_DNA"/>
</dbReference>
<evidence type="ECO:0000313" key="1">
    <source>
        <dbReference type="EMBL" id="QJA47968.1"/>
    </source>
</evidence>
<reference evidence="1" key="1">
    <citation type="submission" date="2020-03" db="EMBL/GenBank/DDBJ databases">
        <title>The deep terrestrial virosphere.</title>
        <authorList>
            <person name="Holmfeldt K."/>
            <person name="Nilsson E."/>
            <person name="Simone D."/>
            <person name="Lopez-Fernandez M."/>
            <person name="Wu X."/>
            <person name="de Brujin I."/>
            <person name="Lundin D."/>
            <person name="Andersson A."/>
            <person name="Bertilsson S."/>
            <person name="Dopson M."/>
        </authorList>
    </citation>
    <scope>NUCLEOTIDE SEQUENCE</scope>
    <source>
        <strain evidence="1">TM448A00801</strain>
        <strain evidence="2">TM448B00993</strain>
    </source>
</reference>
<name>A0A6H1ZKA9_9ZZZZ</name>
<gene>
    <name evidence="1" type="ORF">TM448A00801_0003</name>
    <name evidence="2" type="ORF">TM448B00993_0004</name>
</gene>
<sequence length="313" mass="36817">MTKTEEELIKEVEELSKKYIIPFPIEWCAKLFPKELEKWIEYIGSKSLSNIKYTFSQHSYRGPIHVRGMWKRVWYLFLDDRDSTSIRIFRLPDYPMEGEVTAYDEGRGPKKYLDFEGETEPDTRFNPNLKIKGEIKILSRGSVDYNTGVEEGEEIIRLKFLSGNLKGIWELIQEEKGSDTFTFKRPRSLGGEKGTFVYHKHTIRNKYHYDLRYMKEGSKIVDEFNLYSDLREGESKASKKECFDQTWMSIKGREERKIGGLSTLVEYIDGGDIQIIEENPDFISFNLNDKDLKGYYIAKRLDKGWIVKRSNNP</sequence>